<sequence>KGDIKTTKSFNKIELVYYEACLDKTDARKRELQLKTGFGRGYVNKRLENFLEDKRA</sequence>
<dbReference type="Gene3D" id="3.40.1440.10">
    <property type="entry name" value="GIY-YIG endonuclease"/>
    <property type="match status" value="1"/>
</dbReference>
<accession>A0A0G1N6R0</accession>
<organism evidence="1 2">
    <name type="scientific">Candidatus Giovannonibacteria bacterium GW2011_GWB1_45_9b</name>
    <dbReference type="NCBI Taxonomy" id="1618653"/>
    <lineage>
        <taxon>Bacteria</taxon>
        <taxon>Candidatus Giovannoniibacteriota</taxon>
    </lineage>
</organism>
<dbReference type="AlphaFoldDB" id="A0A0G1N6R0"/>
<feature type="non-terminal residue" evidence="1">
    <location>
        <position position="1"/>
    </location>
</feature>
<gene>
    <name evidence="1" type="ORF">UX24_C0018G0009</name>
</gene>
<proteinExistence type="predicted"/>
<protein>
    <recommendedName>
        <fullName evidence="3">Excinuclease ABC subunit C</fullName>
    </recommendedName>
</protein>
<evidence type="ECO:0000313" key="2">
    <source>
        <dbReference type="Proteomes" id="UP000034020"/>
    </source>
</evidence>
<dbReference type="EMBL" id="LCLL01000018">
    <property type="protein sequence ID" value="KKU16191.1"/>
    <property type="molecule type" value="Genomic_DNA"/>
</dbReference>
<dbReference type="Proteomes" id="UP000034020">
    <property type="component" value="Unassembled WGS sequence"/>
</dbReference>
<name>A0A0G1N6R0_9BACT</name>
<evidence type="ECO:0000313" key="1">
    <source>
        <dbReference type="EMBL" id="KKU16191.1"/>
    </source>
</evidence>
<reference evidence="1 2" key="1">
    <citation type="journal article" date="2015" name="Nature">
        <title>rRNA introns, odd ribosomes, and small enigmatic genomes across a large radiation of phyla.</title>
        <authorList>
            <person name="Brown C.T."/>
            <person name="Hug L.A."/>
            <person name="Thomas B.C."/>
            <person name="Sharon I."/>
            <person name="Castelle C.J."/>
            <person name="Singh A."/>
            <person name="Wilkins M.J."/>
            <person name="Williams K.H."/>
            <person name="Banfield J.F."/>
        </authorList>
    </citation>
    <scope>NUCLEOTIDE SEQUENCE [LARGE SCALE GENOMIC DNA]</scope>
</reference>
<evidence type="ECO:0008006" key="3">
    <source>
        <dbReference type="Google" id="ProtNLM"/>
    </source>
</evidence>
<comment type="caution">
    <text evidence="1">The sequence shown here is derived from an EMBL/GenBank/DDBJ whole genome shotgun (WGS) entry which is preliminary data.</text>
</comment>
<dbReference type="InterPro" id="IPR035901">
    <property type="entry name" value="GIY-YIG_endonuc_sf"/>
</dbReference>